<dbReference type="OrthoDB" id="5438043at2"/>
<dbReference type="PANTHER" id="PTHR33490">
    <property type="entry name" value="BLR5614 PROTEIN-RELATED"/>
    <property type="match status" value="1"/>
</dbReference>
<protein>
    <submittedName>
        <fullName evidence="2">Transglutaminase</fullName>
    </submittedName>
</protein>
<evidence type="ECO:0000313" key="3">
    <source>
        <dbReference type="Proteomes" id="UP000031196"/>
    </source>
</evidence>
<dbReference type="SMART" id="SM00460">
    <property type="entry name" value="TGc"/>
    <property type="match status" value="1"/>
</dbReference>
<gene>
    <name evidence="2" type="ORF">RM50_13055</name>
</gene>
<reference evidence="2 3" key="1">
    <citation type="submission" date="2014-12" db="EMBL/GenBank/DDBJ databases">
        <title>Genome sequencing of Arthrobacter phenanthrenivorans SWC37.</title>
        <authorList>
            <person name="Tan P.W."/>
            <person name="Chan K.-G."/>
        </authorList>
    </citation>
    <scope>NUCLEOTIDE SEQUENCE [LARGE SCALE GENOMIC DNA]</scope>
    <source>
        <strain evidence="2 3">SWC37</strain>
    </source>
</reference>
<organism evidence="2 3">
    <name type="scientific">Pseudarthrobacter phenanthrenivorans</name>
    <name type="common">Arthrobacter phenanthrenivorans</name>
    <dbReference type="NCBI Taxonomy" id="361575"/>
    <lineage>
        <taxon>Bacteria</taxon>
        <taxon>Bacillati</taxon>
        <taxon>Actinomycetota</taxon>
        <taxon>Actinomycetes</taxon>
        <taxon>Micrococcales</taxon>
        <taxon>Micrococcaceae</taxon>
        <taxon>Pseudarthrobacter</taxon>
    </lineage>
</organism>
<accession>A0A0B4DBL1</accession>
<sequence length="268" mass="28771">MERSVSARLAFKTSANTKVAMAITVARNSGYSSFAESLSVLAGGEEVRLTEISDHHGGRFHYMEFAEPTDVTVDYSATVSGRGIPEDASLADRIRYVRPSRYAESDRLLPTSYAEFEGVQGAGLVHAVRDWVNGELRYISGSSRGTDGAVETLLSRRGVCRDFAHLAIALLRSKDIPARLAAVYAPGLSPMDFHAVAEAYVEGAWHVIDPTGLAPRESMLRITAGRDSSDTAFLSTVGGSLALNQLRVTAVVNGDLPAEDPSRLVQLG</sequence>
<evidence type="ECO:0000259" key="1">
    <source>
        <dbReference type="SMART" id="SM00460"/>
    </source>
</evidence>
<dbReference type="PANTHER" id="PTHR33490:SF12">
    <property type="entry name" value="BLL5557 PROTEIN"/>
    <property type="match status" value="1"/>
</dbReference>
<proteinExistence type="predicted"/>
<name>A0A0B4DBL1_PSEPS</name>
<feature type="domain" description="Transglutaminase-like" evidence="1">
    <location>
        <begin position="152"/>
        <end position="212"/>
    </location>
</feature>
<dbReference type="InterPro" id="IPR002931">
    <property type="entry name" value="Transglutaminase-like"/>
</dbReference>
<dbReference type="SUPFAM" id="SSF54001">
    <property type="entry name" value="Cysteine proteinases"/>
    <property type="match status" value="1"/>
</dbReference>
<dbReference type="Gene3D" id="2.60.40.2250">
    <property type="match status" value="1"/>
</dbReference>
<dbReference type="RefSeq" id="WP_043453300.1">
    <property type="nucleotide sequence ID" value="NZ_JWTB01000024.1"/>
</dbReference>
<dbReference type="InterPro" id="IPR038765">
    <property type="entry name" value="Papain-like_cys_pep_sf"/>
</dbReference>
<dbReference type="Gene3D" id="3.10.620.30">
    <property type="match status" value="1"/>
</dbReference>
<dbReference type="AlphaFoldDB" id="A0A0B4DBL1"/>
<dbReference type="EMBL" id="JWTB01000024">
    <property type="protein sequence ID" value="KIC66132.1"/>
    <property type="molecule type" value="Genomic_DNA"/>
</dbReference>
<dbReference type="Proteomes" id="UP000031196">
    <property type="component" value="Unassembled WGS sequence"/>
</dbReference>
<comment type="caution">
    <text evidence="2">The sequence shown here is derived from an EMBL/GenBank/DDBJ whole genome shotgun (WGS) entry which is preliminary data.</text>
</comment>
<evidence type="ECO:0000313" key="2">
    <source>
        <dbReference type="EMBL" id="KIC66132.1"/>
    </source>
</evidence>
<dbReference type="Pfam" id="PF01841">
    <property type="entry name" value="Transglut_core"/>
    <property type="match status" value="1"/>
</dbReference>